<dbReference type="InterPro" id="IPR050266">
    <property type="entry name" value="AB_hydrolase_sf"/>
</dbReference>
<reference evidence="5 6" key="1">
    <citation type="submission" date="2016-01" db="EMBL/GenBank/DDBJ databases">
        <title>Draft Genome Sequences of Seven Thermophilic Sporeformers Isolated from Foods.</title>
        <authorList>
            <person name="Berendsen E.M."/>
            <person name="Wells-Bennik M.H."/>
            <person name="Krawcyk A.O."/>
            <person name="De Jong A."/>
            <person name="Holsappel S."/>
            <person name="Eijlander R.T."/>
            <person name="Kuipers O.P."/>
        </authorList>
    </citation>
    <scope>NUCLEOTIDE SEQUENCE [LARGE SCALE GENOMIC DNA]</scope>
    <source>
        <strain evidence="5 6">B4135</strain>
    </source>
</reference>
<feature type="compositionally biased region" description="Basic and acidic residues" evidence="3">
    <location>
        <begin position="11"/>
        <end position="30"/>
    </location>
</feature>
<dbReference type="STRING" id="301148.B4135_1562"/>
<comment type="caution">
    <text evidence="5">The sequence shown here is derived from an EMBL/GenBank/DDBJ whole genome shotgun (WGS) entry which is preliminary data.</text>
</comment>
<evidence type="ECO:0000256" key="2">
    <source>
        <dbReference type="ARBA" id="ARBA00022801"/>
    </source>
</evidence>
<dbReference type="InterPro" id="IPR000073">
    <property type="entry name" value="AB_hydrolase_1"/>
</dbReference>
<dbReference type="AlphaFoldDB" id="A0A150MBU9"/>
<dbReference type="Pfam" id="PF00561">
    <property type="entry name" value="Abhydrolase_1"/>
    <property type="match status" value="1"/>
</dbReference>
<dbReference type="Gene3D" id="3.40.50.1820">
    <property type="entry name" value="alpha/beta hydrolase"/>
    <property type="match status" value="1"/>
</dbReference>
<feature type="domain" description="AB hydrolase-1" evidence="4">
    <location>
        <begin position="91"/>
        <end position="329"/>
    </location>
</feature>
<feature type="region of interest" description="Disordered" evidence="3">
    <location>
        <begin position="1"/>
        <end position="35"/>
    </location>
</feature>
<evidence type="ECO:0000256" key="3">
    <source>
        <dbReference type="SAM" id="MobiDB-lite"/>
    </source>
</evidence>
<evidence type="ECO:0000313" key="6">
    <source>
        <dbReference type="Proteomes" id="UP000075683"/>
    </source>
</evidence>
<accession>A0A150MBU9</accession>
<evidence type="ECO:0000256" key="1">
    <source>
        <dbReference type="ARBA" id="ARBA00010088"/>
    </source>
</evidence>
<dbReference type="SUPFAM" id="SSF53474">
    <property type="entry name" value="alpha/beta-Hydrolases"/>
    <property type="match status" value="1"/>
</dbReference>
<dbReference type="GO" id="GO:0016020">
    <property type="term" value="C:membrane"/>
    <property type="evidence" value="ECO:0007669"/>
    <property type="project" value="TreeGrafter"/>
</dbReference>
<sequence>MIRASPGHSAGETDIRDRSVRSETADESGRKGRIRSLSRTNEEVPFFRTATFGNITGKIDFFAAQRRINMYITVNGCKIYYEIHGNENGETIFFIHGGPGMGDCRSDIQAFSPLGDEYRLVFFDMRGSGRSETKPPFTHEQWVSDIDEIRKQLGADKIIMIGGSYGGFLTLEYALRHQEHLSRIVLRDTAPSQNYDDLSMKKALESRLPGINEEMLNRLFSGQVRSNEEFKEMYKAIQPLYTVEWDEEKAKERLQSMYFHYETHNYAFSVNKKSYDVTGKLHTIKIPVLVTVGRHDWITPPVASEDIAKEIENSTLVIFENSGHSPHIEQNEAYLELVRDFLKDKIKPGAFTI</sequence>
<dbReference type="PRINTS" id="PR00111">
    <property type="entry name" value="ABHYDROLASE"/>
</dbReference>
<evidence type="ECO:0000313" key="5">
    <source>
        <dbReference type="EMBL" id="KYD21936.1"/>
    </source>
</evidence>
<organism evidence="5 6">
    <name type="scientific">Caldibacillus debilis</name>
    <dbReference type="NCBI Taxonomy" id="301148"/>
    <lineage>
        <taxon>Bacteria</taxon>
        <taxon>Bacillati</taxon>
        <taxon>Bacillota</taxon>
        <taxon>Bacilli</taxon>
        <taxon>Bacillales</taxon>
        <taxon>Bacillaceae</taxon>
        <taxon>Caldibacillus</taxon>
    </lineage>
</organism>
<dbReference type="PANTHER" id="PTHR43798">
    <property type="entry name" value="MONOACYLGLYCEROL LIPASE"/>
    <property type="match status" value="1"/>
</dbReference>
<keyword evidence="2" id="KW-0378">Hydrolase</keyword>
<dbReference type="InterPro" id="IPR029058">
    <property type="entry name" value="AB_hydrolase_fold"/>
</dbReference>
<dbReference type="PANTHER" id="PTHR43798:SF33">
    <property type="entry name" value="HYDROLASE, PUTATIVE (AFU_ORTHOLOGUE AFUA_2G14860)-RELATED"/>
    <property type="match status" value="1"/>
</dbReference>
<dbReference type="PRINTS" id="PR00793">
    <property type="entry name" value="PROAMNOPTASE"/>
</dbReference>
<evidence type="ECO:0000259" key="4">
    <source>
        <dbReference type="Pfam" id="PF00561"/>
    </source>
</evidence>
<dbReference type="GO" id="GO:0006508">
    <property type="term" value="P:proteolysis"/>
    <property type="evidence" value="ECO:0007669"/>
    <property type="project" value="InterPro"/>
</dbReference>
<comment type="similarity">
    <text evidence="1">Belongs to the peptidase S33 family.</text>
</comment>
<dbReference type="InterPro" id="IPR002410">
    <property type="entry name" value="Peptidase_S33"/>
</dbReference>
<name>A0A150MBU9_9BACI</name>
<dbReference type="EMBL" id="LQYT01000016">
    <property type="protein sequence ID" value="KYD21936.1"/>
    <property type="molecule type" value="Genomic_DNA"/>
</dbReference>
<gene>
    <name evidence="5" type="ORF">B4135_1562</name>
</gene>
<protein>
    <recommendedName>
        <fullName evidence="4">AB hydrolase-1 domain-containing protein</fullName>
    </recommendedName>
</protein>
<dbReference type="Proteomes" id="UP000075683">
    <property type="component" value="Unassembled WGS sequence"/>
</dbReference>
<dbReference type="PATRIC" id="fig|301148.3.peg.1051"/>
<proteinExistence type="inferred from homology"/>
<dbReference type="GO" id="GO:0004177">
    <property type="term" value="F:aminopeptidase activity"/>
    <property type="evidence" value="ECO:0007669"/>
    <property type="project" value="UniProtKB-EC"/>
</dbReference>
<dbReference type="OrthoDB" id="9773293at2"/>